<dbReference type="Gramene" id="mRNA:HanXRQr2_Chr03g0110461">
    <property type="protein sequence ID" value="CDS:HanXRQr2_Chr03g0110461.1"/>
    <property type="gene ID" value="HanXRQr2_Chr03g0110461"/>
</dbReference>
<protein>
    <submittedName>
        <fullName evidence="1">Uncharacterized protein</fullName>
    </submittedName>
</protein>
<gene>
    <name evidence="1" type="ORF">HanXRQr2_Chr03g0110461</name>
</gene>
<evidence type="ECO:0000313" key="1">
    <source>
        <dbReference type="EMBL" id="KAF5814385.1"/>
    </source>
</evidence>
<accession>A0A9K3NWA6</accession>
<keyword evidence="2" id="KW-1185">Reference proteome</keyword>
<reference evidence="1" key="2">
    <citation type="submission" date="2020-06" db="EMBL/GenBank/DDBJ databases">
        <title>Helianthus annuus Genome sequencing and assembly Release 2.</title>
        <authorList>
            <person name="Gouzy J."/>
            <person name="Langlade N."/>
            <person name="Munos S."/>
        </authorList>
    </citation>
    <scope>NUCLEOTIDE SEQUENCE</scope>
    <source>
        <tissue evidence="1">Leaves</tissue>
    </source>
</reference>
<comment type="caution">
    <text evidence="1">The sequence shown here is derived from an EMBL/GenBank/DDBJ whole genome shotgun (WGS) entry which is preliminary data.</text>
</comment>
<sequence>MNEFFGKTKGSFIVIFSFKASLSNVELKWEIATKKMRRKRESGIGLGFRTYRVSIMSYRLSLAISILKDQVCRLCFSGCV</sequence>
<proteinExistence type="predicted"/>
<name>A0A9K3NWA6_HELAN</name>
<dbReference type="AlphaFoldDB" id="A0A9K3NWA6"/>
<reference evidence="1" key="1">
    <citation type="journal article" date="2017" name="Nature">
        <title>The sunflower genome provides insights into oil metabolism, flowering and Asterid evolution.</title>
        <authorList>
            <person name="Badouin H."/>
            <person name="Gouzy J."/>
            <person name="Grassa C.J."/>
            <person name="Murat F."/>
            <person name="Staton S.E."/>
            <person name="Cottret L."/>
            <person name="Lelandais-Briere C."/>
            <person name="Owens G.L."/>
            <person name="Carrere S."/>
            <person name="Mayjonade B."/>
            <person name="Legrand L."/>
            <person name="Gill N."/>
            <person name="Kane N.C."/>
            <person name="Bowers J.E."/>
            <person name="Hubner S."/>
            <person name="Bellec A."/>
            <person name="Berard A."/>
            <person name="Berges H."/>
            <person name="Blanchet N."/>
            <person name="Boniface M.C."/>
            <person name="Brunel D."/>
            <person name="Catrice O."/>
            <person name="Chaidir N."/>
            <person name="Claudel C."/>
            <person name="Donnadieu C."/>
            <person name="Faraut T."/>
            <person name="Fievet G."/>
            <person name="Helmstetter N."/>
            <person name="King M."/>
            <person name="Knapp S.J."/>
            <person name="Lai Z."/>
            <person name="Le Paslier M.C."/>
            <person name="Lippi Y."/>
            <person name="Lorenzon L."/>
            <person name="Mandel J.R."/>
            <person name="Marage G."/>
            <person name="Marchand G."/>
            <person name="Marquand E."/>
            <person name="Bret-Mestries E."/>
            <person name="Morien E."/>
            <person name="Nambeesan S."/>
            <person name="Nguyen T."/>
            <person name="Pegot-Espagnet P."/>
            <person name="Pouilly N."/>
            <person name="Raftis F."/>
            <person name="Sallet E."/>
            <person name="Schiex T."/>
            <person name="Thomas J."/>
            <person name="Vandecasteele C."/>
            <person name="Vares D."/>
            <person name="Vear F."/>
            <person name="Vautrin S."/>
            <person name="Crespi M."/>
            <person name="Mangin B."/>
            <person name="Burke J.M."/>
            <person name="Salse J."/>
            <person name="Munos S."/>
            <person name="Vincourt P."/>
            <person name="Rieseberg L.H."/>
            <person name="Langlade N.B."/>
        </authorList>
    </citation>
    <scope>NUCLEOTIDE SEQUENCE</scope>
    <source>
        <tissue evidence="1">Leaves</tissue>
    </source>
</reference>
<organism evidence="1 2">
    <name type="scientific">Helianthus annuus</name>
    <name type="common">Common sunflower</name>
    <dbReference type="NCBI Taxonomy" id="4232"/>
    <lineage>
        <taxon>Eukaryota</taxon>
        <taxon>Viridiplantae</taxon>
        <taxon>Streptophyta</taxon>
        <taxon>Embryophyta</taxon>
        <taxon>Tracheophyta</taxon>
        <taxon>Spermatophyta</taxon>
        <taxon>Magnoliopsida</taxon>
        <taxon>eudicotyledons</taxon>
        <taxon>Gunneridae</taxon>
        <taxon>Pentapetalae</taxon>
        <taxon>asterids</taxon>
        <taxon>campanulids</taxon>
        <taxon>Asterales</taxon>
        <taxon>Asteraceae</taxon>
        <taxon>Asteroideae</taxon>
        <taxon>Heliantheae alliance</taxon>
        <taxon>Heliantheae</taxon>
        <taxon>Helianthus</taxon>
    </lineage>
</organism>
<evidence type="ECO:0000313" key="2">
    <source>
        <dbReference type="Proteomes" id="UP000215914"/>
    </source>
</evidence>
<dbReference type="EMBL" id="MNCJ02000318">
    <property type="protein sequence ID" value="KAF5814385.1"/>
    <property type="molecule type" value="Genomic_DNA"/>
</dbReference>
<dbReference type="Proteomes" id="UP000215914">
    <property type="component" value="Unassembled WGS sequence"/>
</dbReference>